<dbReference type="KEGG" id="dpg:DESPIGER_2438"/>
<sequence length="349" mass="36833">MIKIVHYLNQFFGQIGGEDKADIPPLVRHEPVGPAMAFAAQLKDIATVSATIICGDNYIAGNQEQAIETIMGFIREEKPDLFLAGPAFNAGRYGPACGAVCAAVAAELHIPVITGMYPENPGAELYRDKALIIRTANSVAGMRQAVTAMSALARKIATGVPVGPAAVEGYLPTGHRRNIWSDRTGAVRAVDMLLAVLDGKDEEAGTELPMPVFDEVVPAAPLADPARARIALVTEGGLVPRGNPDGLESSRASKYLRLSLEGLQTLAPESFQTVHGGYNNAFVNADPCRLLPLDVCRELVAEGVIGELADYCFTTTGNGTSYNNSKEFGKAIAAALKADNVQGVILTST</sequence>
<evidence type="ECO:0000313" key="2">
    <source>
        <dbReference type="EMBL" id="SFV74257.1"/>
    </source>
</evidence>
<evidence type="ECO:0000256" key="1">
    <source>
        <dbReference type="ARBA" id="ARBA00023002"/>
    </source>
</evidence>
<evidence type="ECO:0000313" key="3">
    <source>
        <dbReference type="Proteomes" id="UP000186323"/>
    </source>
</evidence>
<name>A0A1K1LHS8_9BACT</name>
<accession>A0A1K1LHS8</accession>
<organism evidence="2 3">
    <name type="scientific">Desulfovibrio piger</name>
    <dbReference type="NCBI Taxonomy" id="901"/>
    <lineage>
        <taxon>Bacteria</taxon>
        <taxon>Pseudomonadati</taxon>
        <taxon>Thermodesulfobacteriota</taxon>
        <taxon>Desulfovibrionia</taxon>
        <taxon>Desulfovibrionales</taxon>
        <taxon>Desulfovibrionaceae</taxon>
        <taxon>Desulfovibrio</taxon>
    </lineage>
</organism>
<proteinExistence type="predicted"/>
<gene>
    <name evidence="2" type="ORF">DESPIGER_2438</name>
</gene>
<dbReference type="GO" id="GO:0030699">
    <property type="term" value="F:glycine reductase activity"/>
    <property type="evidence" value="ECO:0007669"/>
    <property type="project" value="UniProtKB-EC"/>
</dbReference>
<keyword evidence="1 2" id="KW-0560">Oxidoreductase</keyword>
<dbReference type="EMBL" id="LT630450">
    <property type="protein sequence ID" value="SFV74257.1"/>
    <property type="molecule type" value="Genomic_DNA"/>
</dbReference>
<dbReference type="Proteomes" id="UP000186323">
    <property type="component" value="Chromosome I"/>
</dbReference>
<reference evidence="3" key="1">
    <citation type="submission" date="2016-10" db="EMBL/GenBank/DDBJ databases">
        <authorList>
            <person name="Wegmann U."/>
        </authorList>
    </citation>
    <scope>NUCLEOTIDE SEQUENCE [LARGE SCALE GENOMIC DNA]</scope>
</reference>
<dbReference type="NCBIfam" id="TIGR01918">
    <property type="entry name" value="various_sel_PB"/>
    <property type="match status" value="1"/>
</dbReference>
<dbReference type="InterPro" id="IPR010187">
    <property type="entry name" value="Various_sel_PB"/>
</dbReference>
<dbReference type="EC" id="1.21.4.2" evidence="2"/>
<dbReference type="Pfam" id="PF07355">
    <property type="entry name" value="GRDB"/>
    <property type="match status" value="1"/>
</dbReference>
<protein>
    <submittedName>
        <fullName evidence="2">Glycine reductase component B gamma subunit @ selenocysteine-containing</fullName>
        <ecNumber evidence="2">1.21.4.2</ecNumber>
    </submittedName>
</protein>
<keyword evidence="3" id="KW-1185">Reference proteome</keyword>
<dbReference type="AlphaFoldDB" id="A0A1K1LHS8"/>